<gene>
    <name evidence="1" type="ORF">MESS2_770016</name>
</gene>
<organism evidence="1 2">
    <name type="scientific">Mesorhizobium metallidurans STM 2683</name>
    <dbReference type="NCBI Taxonomy" id="1297569"/>
    <lineage>
        <taxon>Bacteria</taxon>
        <taxon>Pseudomonadati</taxon>
        <taxon>Pseudomonadota</taxon>
        <taxon>Alphaproteobacteria</taxon>
        <taxon>Hyphomicrobiales</taxon>
        <taxon>Phyllobacteriaceae</taxon>
        <taxon>Mesorhizobium</taxon>
    </lineage>
</organism>
<reference evidence="1 2" key="1">
    <citation type="submission" date="2013-02" db="EMBL/GenBank/DDBJ databases">
        <authorList>
            <person name="Genoscope - CEA"/>
        </authorList>
    </citation>
    <scope>NUCLEOTIDE SEQUENCE [LARGE SCALE GENOMIC DNA]</scope>
    <source>
        <strain evidence="1 2">STM 2683</strain>
    </source>
</reference>
<protein>
    <recommendedName>
        <fullName evidence="3">Glycosaminoglycan attachment site</fullName>
    </recommendedName>
</protein>
<evidence type="ECO:0000313" key="1">
    <source>
        <dbReference type="EMBL" id="CCV08641.1"/>
    </source>
</evidence>
<dbReference type="eggNOG" id="ENOG502Z8GP">
    <property type="taxonomic scope" value="Bacteria"/>
</dbReference>
<dbReference type="STRING" id="1297569.MESS2_770016"/>
<dbReference type="Proteomes" id="UP000012062">
    <property type="component" value="Unassembled WGS sequence"/>
</dbReference>
<name>M5F9P2_9HYPH</name>
<dbReference type="EMBL" id="CAUM01000147">
    <property type="protein sequence ID" value="CCV08641.1"/>
    <property type="molecule type" value="Genomic_DNA"/>
</dbReference>
<proteinExistence type="predicted"/>
<accession>M5F9P2</accession>
<sequence length="467" mass="52768">MKPLTLLRFDALASYARAPRARLIGDEVAWYEHSDERVLGMIVRDKADGDFGGMVFGRDRRGRFRWISATPGWHHSIHRCRVDLRREMERQAHLPDEEYFQADERGAPVDFFTPVVQVHSLNPAFVSLSDALGYSSARGIIEPMMRWYEDADGNFIEQFQTTGFDARIWELYLFAAFTELSYEIGRIHAVPDFCCASPFGEFNVEAVTANPTRDKQGNVVPEPPLETAEQQIAHLKDYMPIKFAGPLTGKLKKKYWEKEHVADRPLLFAIQDFSSPASMTRTSSALQRYLYGYDYEWAHDANGKLVVTPQPLEWHVWGEKKVESGFFRLPDAEQVSAVLFSNSGTISKFARMGALAGFGSDLVQIVRMGMWMNPDTNAAEPLLLSQNIRDPRYRESWAEGISIFHNPRALKPLDPRLLPGVAHHSLEEDGTLRSQIPSNFPLGSFTQLLVPEGTETSVLGAEPLQSA</sequence>
<keyword evidence="2" id="KW-1185">Reference proteome</keyword>
<evidence type="ECO:0000313" key="2">
    <source>
        <dbReference type="Proteomes" id="UP000012062"/>
    </source>
</evidence>
<comment type="caution">
    <text evidence="1">The sequence shown here is derived from an EMBL/GenBank/DDBJ whole genome shotgun (WGS) entry which is preliminary data.</text>
</comment>
<evidence type="ECO:0008006" key="3">
    <source>
        <dbReference type="Google" id="ProtNLM"/>
    </source>
</evidence>
<dbReference type="AlphaFoldDB" id="M5F9P2"/>